<protein>
    <submittedName>
        <fullName evidence="1">Uncharacterized protein</fullName>
    </submittedName>
</protein>
<organism evidence="1 2">
    <name type="scientific">Coemansia furcata</name>
    <dbReference type="NCBI Taxonomy" id="417177"/>
    <lineage>
        <taxon>Eukaryota</taxon>
        <taxon>Fungi</taxon>
        <taxon>Fungi incertae sedis</taxon>
        <taxon>Zoopagomycota</taxon>
        <taxon>Kickxellomycotina</taxon>
        <taxon>Kickxellomycetes</taxon>
        <taxon>Kickxellales</taxon>
        <taxon>Kickxellaceae</taxon>
        <taxon>Coemansia</taxon>
    </lineage>
</organism>
<dbReference type="Proteomes" id="UP001140096">
    <property type="component" value="Unassembled WGS sequence"/>
</dbReference>
<comment type="caution">
    <text evidence="1">The sequence shown here is derived from an EMBL/GenBank/DDBJ whole genome shotgun (WGS) entry which is preliminary data.</text>
</comment>
<reference evidence="1" key="1">
    <citation type="submission" date="2022-07" db="EMBL/GenBank/DDBJ databases">
        <title>Phylogenomic reconstructions and comparative analyses of Kickxellomycotina fungi.</title>
        <authorList>
            <person name="Reynolds N.K."/>
            <person name="Stajich J.E."/>
            <person name="Barry K."/>
            <person name="Grigoriev I.V."/>
            <person name="Crous P."/>
            <person name="Smith M.E."/>
        </authorList>
    </citation>
    <scope>NUCLEOTIDE SEQUENCE</scope>
    <source>
        <strain evidence="1">CBS 102833</strain>
    </source>
</reference>
<keyword evidence="2" id="KW-1185">Reference proteome</keyword>
<sequence>MSSSNDNKLRLDNISRMFSTKALYEAHSVEPKTRVEMRMIKASAFIHSTPGWTDKLNDEEMCLEWKTQVKDTFSLTYSEVRYVFEELHYYALLMENRAAGEELGAIDNVWITNAASDCKLADEFKRNAAVLESNLTQAETIESPEDSLNVELPRVKPGCLEAWYQAIKDFNSCQSNSGTEFDSRELSQLINGSDVHVPNELYKSWLPTDFNVNEDGSVTICSYINNLHPIRYAALYQSISKVFAKFVPLLEQVATDMVHPRDLRAEPLKPYSMREMPLQTSVEMININLMPENPTHPEGEWQAVGRAEERIFAVGLYFYDVENIAGAKLKFRDPVWREEFFNPEDYYDFIKSHDAEKYILMAATSNVKYLKSLQAVRERSLAVYERAEKGELQHFDFDQSKIESVADYVVSLIERDYGTIDKVPTHGRWRSYCLATSGSAAKRDLVGEHVAQWKASGVSDWECARRVIDLFVVSVLIDAGAGSKWRYTDTLGVFERTEGLGIAALRMFENGVFSSSPNHPFQADALALMALSDEALLQGFQVSEENPLLGGENRAELLRSLGKAMSNGGAAYFGGDCACASRPARPGNMLDYLAKNADEPKTVSIDSVWEIIVDGLASVWPASRTQLDGVSLGDVWPCSTLAGLQDDESEGLSAKHLVPFHKLSQWLTWSVLEVIVKLGEFNVTGIERLTGLPEYRNGGLFVDMGVLTLKGADCQRGLMQGSGGVPHFDGFDPVIVEWRAMTVVLLDKVAGIVRQKCCDAAGCPVPDMFLSRVLEAGTWKAGREMAARLRPDTKDPPINIISDGTLF</sequence>
<gene>
    <name evidence="1" type="ORF">H4S07_002486</name>
</gene>
<name>A0ACC1LKG0_9FUNG</name>
<evidence type="ECO:0000313" key="2">
    <source>
        <dbReference type="Proteomes" id="UP001140096"/>
    </source>
</evidence>
<accession>A0ACC1LKG0</accession>
<proteinExistence type="predicted"/>
<dbReference type="EMBL" id="JANBUP010000620">
    <property type="protein sequence ID" value="KAJ2810765.1"/>
    <property type="molecule type" value="Genomic_DNA"/>
</dbReference>
<evidence type="ECO:0000313" key="1">
    <source>
        <dbReference type="EMBL" id="KAJ2810765.1"/>
    </source>
</evidence>